<protein>
    <submittedName>
        <fullName evidence="3">Uncharacterized protein</fullName>
    </submittedName>
</protein>
<organism evidence="3 4">
    <name type="scientific">Corynebacterium lizhenjunii</name>
    <dbReference type="NCBI Taxonomy" id="2709394"/>
    <lineage>
        <taxon>Bacteria</taxon>
        <taxon>Bacillati</taxon>
        <taxon>Actinomycetota</taxon>
        <taxon>Actinomycetes</taxon>
        <taxon>Mycobacteriales</taxon>
        <taxon>Corynebacteriaceae</taxon>
        <taxon>Corynebacterium</taxon>
    </lineage>
</organism>
<dbReference type="AlphaFoldDB" id="A0A7T0KE31"/>
<feature type="transmembrane region" description="Helical" evidence="2">
    <location>
        <begin position="5"/>
        <end position="25"/>
    </location>
</feature>
<evidence type="ECO:0000313" key="3">
    <source>
        <dbReference type="EMBL" id="QPK78565.1"/>
    </source>
</evidence>
<accession>A0A7T0KE31</accession>
<feature type="region of interest" description="Disordered" evidence="1">
    <location>
        <begin position="127"/>
        <end position="161"/>
    </location>
</feature>
<keyword evidence="2" id="KW-1133">Transmembrane helix</keyword>
<gene>
    <name evidence="3" type="ORF">G7Y31_08360</name>
</gene>
<evidence type="ECO:0000256" key="1">
    <source>
        <dbReference type="SAM" id="MobiDB-lite"/>
    </source>
</evidence>
<reference evidence="3 4" key="1">
    <citation type="submission" date="2020-11" db="EMBL/GenBank/DDBJ databases">
        <title>Corynebacterium sp. ZJ-599.</title>
        <authorList>
            <person name="Zhou J."/>
        </authorList>
    </citation>
    <scope>NUCLEOTIDE SEQUENCE [LARGE SCALE GENOMIC DNA]</scope>
    <source>
        <strain evidence="3 4">ZJ-599</strain>
    </source>
</reference>
<dbReference type="RefSeq" id="WP_165010337.1">
    <property type="nucleotide sequence ID" value="NZ_CP064954.1"/>
</dbReference>
<feature type="transmembrane region" description="Helical" evidence="2">
    <location>
        <begin position="95"/>
        <end position="119"/>
    </location>
</feature>
<feature type="transmembrane region" description="Helical" evidence="2">
    <location>
        <begin position="66"/>
        <end position="89"/>
    </location>
</feature>
<keyword evidence="2" id="KW-0472">Membrane</keyword>
<feature type="transmembrane region" description="Helical" evidence="2">
    <location>
        <begin position="31"/>
        <end position="54"/>
    </location>
</feature>
<keyword evidence="4" id="KW-1185">Reference proteome</keyword>
<dbReference type="EMBL" id="CP064954">
    <property type="protein sequence ID" value="QPK78565.1"/>
    <property type="molecule type" value="Genomic_DNA"/>
</dbReference>
<dbReference type="KEGG" id="cliz:G7Y31_08360"/>
<evidence type="ECO:0000256" key="2">
    <source>
        <dbReference type="SAM" id="Phobius"/>
    </source>
</evidence>
<proteinExistence type="predicted"/>
<keyword evidence="2" id="KW-0812">Transmembrane</keyword>
<name>A0A7T0KE31_9CORY</name>
<sequence>MTQTYAGRAVLAHALLLLLAGLFVFSSLLPVWAAGAIAVAVVALMLLDGLRRIFAPEQAATRTLRLVSLGAGAVHAVGWGMCLVIFGSYSAVSSTAYSSAFIALYAGMLLNILGLYVALSGSRASRAGLHNTDREPQRTTVRTPQRRPRRSQGPDTPGHPR</sequence>
<dbReference type="Proteomes" id="UP000594681">
    <property type="component" value="Chromosome"/>
</dbReference>
<evidence type="ECO:0000313" key="4">
    <source>
        <dbReference type="Proteomes" id="UP000594681"/>
    </source>
</evidence>